<evidence type="ECO:0000256" key="1">
    <source>
        <dbReference type="SAM" id="Coils"/>
    </source>
</evidence>
<keyword evidence="3" id="KW-1185">Reference proteome</keyword>
<feature type="coiled-coil region" evidence="1">
    <location>
        <begin position="115"/>
        <end position="177"/>
    </location>
</feature>
<dbReference type="Proteomes" id="UP000593568">
    <property type="component" value="Unassembled WGS sequence"/>
</dbReference>
<sequence>MAILQNLRDEDVEWRAPWMIPDEILYRCGDFDWGLAQCEFSYKGDNYKKKVREMSNAWNQTRRMKILAVGPSMTPEYSQWHDQMVNDNIPVSNPETARSLEEHLQVMPSEMKIIKQDFEKRSLELGRKIEQLEEETMQLGLDVNVQKSEADKLRKGNNKAEEDLDSLKTDYKKLRRSMRIAGLGKMSE</sequence>
<accession>A0A7J9DL90</accession>
<dbReference type="AlphaFoldDB" id="A0A7J9DL90"/>
<name>A0A7J9DL90_9ROSI</name>
<dbReference type="PANTHER" id="PTHR48200:SF1">
    <property type="entry name" value="AMINOTRANSFERASE-LIKE PLANT MOBILE DOMAIN-CONTAINING PROTEIN"/>
    <property type="match status" value="1"/>
</dbReference>
<keyword evidence="1" id="KW-0175">Coiled coil</keyword>
<organism evidence="2 3">
    <name type="scientific">Gossypium trilobum</name>
    <dbReference type="NCBI Taxonomy" id="34281"/>
    <lineage>
        <taxon>Eukaryota</taxon>
        <taxon>Viridiplantae</taxon>
        <taxon>Streptophyta</taxon>
        <taxon>Embryophyta</taxon>
        <taxon>Tracheophyta</taxon>
        <taxon>Spermatophyta</taxon>
        <taxon>Magnoliopsida</taxon>
        <taxon>eudicotyledons</taxon>
        <taxon>Gunneridae</taxon>
        <taxon>Pentapetalae</taxon>
        <taxon>rosids</taxon>
        <taxon>malvids</taxon>
        <taxon>Malvales</taxon>
        <taxon>Malvaceae</taxon>
        <taxon>Malvoideae</taxon>
        <taxon>Gossypium</taxon>
    </lineage>
</organism>
<dbReference type="EMBL" id="JABEZW010000003">
    <property type="protein sequence ID" value="MBA0761510.1"/>
    <property type="molecule type" value="Genomic_DNA"/>
</dbReference>
<protein>
    <submittedName>
        <fullName evidence="2">Uncharacterized protein</fullName>
    </submittedName>
</protein>
<reference evidence="2 3" key="1">
    <citation type="journal article" date="2019" name="Genome Biol. Evol.">
        <title>Insights into the evolution of the New World diploid cottons (Gossypium, subgenus Houzingenia) based on genome sequencing.</title>
        <authorList>
            <person name="Grover C.E."/>
            <person name="Arick M.A. 2nd"/>
            <person name="Thrash A."/>
            <person name="Conover J.L."/>
            <person name="Sanders W.S."/>
            <person name="Peterson D.G."/>
            <person name="Frelichowski J.E."/>
            <person name="Scheffler J.A."/>
            <person name="Scheffler B.E."/>
            <person name="Wendel J.F."/>
        </authorList>
    </citation>
    <scope>NUCLEOTIDE SEQUENCE [LARGE SCALE GENOMIC DNA]</scope>
    <source>
        <strain evidence="2">8</strain>
        <tissue evidence="2">Leaf</tissue>
    </source>
</reference>
<gene>
    <name evidence="2" type="ORF">Gotri_024145</name>
</gene>
<dbReference type="PANTHER" id="PTHR48200">
    <property type="entry name" value="PROTEIN, PUTATIVE-RELATED"/>
    <property type="match status" value="1"/>
</dbReference>
<evidence type="ECO:0000313" key="2">
    <source>
        <dbReference type="EMBL" id="MBA0761510.1"/>
    </source>
</evidence>
<proteinExistence type="predicted"/>
<comment type="caution">
    <text evidence="2">The sequence shown here is derived from an EMBL/GenBank/DDBJ whole genome shotgun (WGS) entry which is preliminary data.</text>
</comment>
<evidence type="ECO:0000313" key="3">
    <source>
        <dbReference type="Proteomes" id="UP000593568"/>
    </source>
</evidence>